<proteinExistence type="predicted"/>
<protein>
    <submittedName>
        <fullName evidence="1">Uncharacterized protein</fullName>
    </submittedName>
</protein>
<evidence type="ECO:0000313" key="1">
    <source>
        <dbReference type="EMBL" id="CDW44371.1"/>
    </source>
</evidence>
<dbReference type="EMBL" id="HACA01027010">
    <property type="protein sequence ID" value="CDW44371.1"/>
    <property type="molecule type" value="Transcribed_RNA"/>
</dbReference>
<reference evidence="1" key="1">
    <citation type="submission" date="2014-05" db="EMBL/GenBank/DDBJ databases">
        <authorList>
            <person name="Chronopoulou M."/>
        </authorList>
    </citation>
    <scope>NUCLEOTIDE SEQUENCE</scope>
    <source>
        <tissue evidence="1">Whole organism</tissue>
    </source>
</reference>
<name>A0A0K2V351_LEPSM</name>
<organism evidence="1">
    <name type="scientific">Lepeophtheirus salmonis</name>
    <name type="common">Salmon louse</name>
    <name type="synonym">Caligus salmonis</name>
    <dbReference type="NCBI Taxonomy" id="72036"/>
    <lineage>
        <taxon>Eukaryota</taxon>
        <taxon>Metazoa</taxon>
        <taxon>Ecdysozoa</taxon>
        <taxon>Arthropoda</taxon>
        <taxon>Crustacea</taxon>
        <taxon>Multicrustacea</taxon>
        <taxon>Hexanauplia</taxon>
        <taxon>Copepoda</taxon>
        <taxon>Siphonostomatoida</taxon>
        <taxon>Caligidae</taxon>
        <taxon>Lepeophtheirus</taxon>
    </lineage>
</organism>
<dbReference type="AlphaFoldDB" id="A0A0K2V351"/>
<accession>A0A0K2V351</accession>
<sequence>MPDQLDNFHYFINIFDDLILDVHITRTESLEPPFYLGGSDTEECSEFSLFLLPYYKTVNERF</sequence>